<evidence type="ECO:0000313" key="3">
    <source>
        <dbReference type="Proteomes" id="UP000002051"/>
    </source>
</evidence>
<accession>G7IGU9</accession>
<protein>
    <submittedName>
        <fullName evidence="1 2">Uncharacterized protein</fullName>
    </submittedName>
</protein>
<gene>
    <name evidence="1" type="ordered locus">MTR_2g063720</name>
</gene>
<dbReference type="PaxDb" id="3880-AES66189"/>
<reference evidence="1 3" key="2">
    <citation type="journal article" date="2014" name="BMC Genomics">
        <title>An improved genome release (version Mt4.0) for the model legume Medicago truncatula.</title>
        <authorList>
            <person name="Tang H."/>
            <person name="Krishnakumar V."/>
            <person name="Bidwell S."/>
            <person name="Rosen B."/>
            <person name="Chan A."/>
            <person name="Zhou S."/>
            <person name="Gentzbittel L."/>
            <person name="Childs K.L."/>
            <person name="Yandell M."/>
            <person name="Gundlach H."/>
            <person name="Mayer K.F."/>
            <person name="Schwartz D.C."/>
            <person name="Town C.D."/>
        </authorList>
    </citation>
    <scope>GENOME REANNOTATION</scope>
    <source>
        <strain evidence="2 3">cv. Jemalong A17</strain>
    </source>
</reference>
<evidence type="ECO:0000313" key="1">
    <source>
        <dbReference type="EMBL" id="AES66189.1"/>
    </source>
</evidence>
<dbReference type="Proteomes" id="UP000002051">
    <property type="component" value="Chromosome 2"/>
</dbReference>
<dbReference type="HOGENOM" id="CLU_2501303_0_0_1"/>
<reference evidence="2" key="3">
    <citation type="submission" date="2015-04" db="UniProtKB">
        <authorList>
            <consortium name="EnsemblPlants"/>
        </authorList>
    </citation>
    <scope>IDENTIFICATION</scope>
    <source>
        <strain evidence="2">cv. Jemalong A17</strain>
    </source>
</reference>
<sequence length="86" mass="9320">MLPSERRRRTALRAAACRRGTVQSPSSVTKDSSWVVGVLASDHPVNCNYDFLGVFALNMGISDALEVEFIVAMIAMETVGTKCVSQ</sequence>
<proteinExistence type="predicted"/>
<dbReference type="EnsemblPlants" id="AES66189">
    <property type="protein sequence ID" value="AES66189"/>
    <property type="gene ID" value="MTR_2g063720"/>
</dbReference>
<evidence type="ECO:0000313" key="2">
    <source>
        <dbReference type="EnsemblPlants" id="AES66189"/>
    </source>
</evidence>
<keyword evidence="3" id="KW-1185">Reference proteome</keyword>
<organism evidence="1 3">
    <name type="scientific">Medicago truncatula</name>
    <name type="common">Barrel medic</name>
    <name type="synonym">Medicago tribuloides</name>
    <dbReference type="NCBI Taxonomy" id="3880"/>
    <lineage>
        <taxon>Eukaryota</taxon>
        <taxon>Viridiplantae</taxon>
        <taxon>Streptophyta</taxon>
        <taxon>Embryophyta</taxon>
        <taxon>Tracheophyta</taxon>
        <taxon>Spermatophyta</taxon>
        <taxon>Magnoliopsida</taxon>
        <taxon>eudicotyledons</taxon>
        <taxon>Gunneridae</taxon>
        <taxon>Pentapetalae</taxon>
        <taxon>rosids</taxon>
        <taxon>fabids</taxon>
        <taxon>Fabales</taxon>
        <taxon>Fabaceae</taxon>
        <taxon>Papilionoideae</taxon>
        <taxon>50 kb inversion clade</taxon>
        <taxon>NPAAA clade</taxon>
        <taxon>Hologalegina</taxon>
        <taxon>IRL clade</taxon>
        <taxon>Trifolieae</taxon>
        <taxon>Medicago</taxon>
    </lineage>
</organism>
<dbReference type="AlphaFoldDB" id="G7IGU9"/>
<name>G7IGU9_MEDTR</name>
<reference evidence="1 3" key="1">
    <citation type="journal article" date="2011" name="Nature">
        <title>The Medicago genome provides insight into the evolution of rhizobial symbioses.</title>
        <authorList>
            <person name="Young N.D."/>
            <person name="Debelle F."/>
            <person name="Oldroyd G.E."/>
            <person name="Geurts R."/>
            <person name="Cannon S.B."/>
            <person name="Udvardi M.K."/>
            <person name="Benedito V.A."/>
            <person name="Mayer K.F."/>
            <person name="Gouzy J."/>
            <person name="Schoof H."/>
            <person name="Van de Peer Y."/>
            <person name="Proost S."/>
            <person name="Cook D.R."/>
            <person name="Meyers B.C."/>
            <person name="Spannagl M."/>
            <person name="Cheung F."/>
            <person name="De Mita S."/>
            <person name="Krishnakumar V."/>
            <person name="Gundlach H."/>
            <person name="Zhou S."/>
            <person name="Mudge J."/>
            <person name="Bharti A.K."/>
            <person name="Murray J.D."/>
            <person name="Naoumkina M.A."/>
            <person name="Rosen B."/>
            <person name="Silverstein K.A."/>
            <person name="Tang H."/>
            <person name="Rombauts S."/>
            <person name="Zhao P.X."/>
            <person name="Zhou P."/>
            <person name="Barbe V."/>
            <person name="Bardou P."/>
            <person name="Bechner M."/>
            <person name="Bellec A."/>
            <person name="Berger A."/>
            <person name="Berges H."/>
            <person name="Bidwell S."/>
            <person name="Bisseling T."/>
            <person name="Choisne N."/>
            <person name="Couloux A."/>
            <person name="Denny R."/>
            <person name="Deshpande S."/>
            <person name="Dai X."/>
            <person name="Doyle J.J."/>
            <person name="Dudez A.M."/>
            <person name="Farmer A.D."/>
            <person name="Fouteau S."/>
            <person name="Franken C."/>
            <person name="Gibelin C."/>
            <person name="Gish J."/>
            <person name="Goldstein S."/>
            <person name="Gonzalez A.J."/>
            <person name="Green P.J."/>
            <person name="Hallab A."/>
            <person name="Hartog M."/>
            <person name="Hua A."/>
            <person name="Humphray S.J."/>
            <person name="Jeong D.H."/>
            <person name="Jing Y."/>
            <person name="Jocker A."/>
            <person name="Kenton S.M."/>
            <person name="Kim D.J."/>
            <person name="Klee K."/>
            <person name="Lai H."/>
            <person name="Lang C."/>
            <person name="Lin S."/>
            <person name="Macmil S.L."/>
            <person name="Magdelenat G."/>
            <person name="Matthews L."/>
            <person name="McCorrison J."/>
            <person name="Monaghan E.L."/>
            <person name="Mun J.H."/>
            <person name="Najar F.Z."/>
            <person name="Nicholson C."/>
            <person name="Noirot C."/>
            <person name="O'Bleness M."/>
            <person name="Paule C.R."/>
            <person name="Poulain J."/>
            <person name="Prion F."/>
            <person name="Qin B."/>
            <person name="Qu C."/>
            <person name="Retzel E.F."/>
            <person name="Riddle C."/>
            <person name="Sallet E."/>
            <person name="Samain S."/>
            <person name="Samson N."/>
            <person name="Sanders I."/>
            <person name="Saurat O."/>
            <person name="Scarpelli C."/>
            <person name="Schiex T."/>
            <person name="Segurens B."/>
            <person name="Severin A.J."/>
            <person name="Sherrier D.J."/>
            <person name="Shi R."/>
            <person name="Sims S."/>
            <person name="Singer S.R."/>
            <person name="Sinharoy S."/>
            <person name="Sterck L."/>
            <person name="Viollet A."/>
            <person name="Wang B.B."/>
            <person name="Wang K."/>
            <person name="Wang M."/>
            <person name="Wang X."/>
            <person name="Warfsmann J."/>
            <person name="Weissenbach J."/>
            <person name="White D.D."/>
            <person name="White J.D."/>
            <person name="Wiley G.B."/>
            <person name="Wincker P."/>
            <person name="Xing Y."/>
            <person name="Yang L."/>
            <person name="Yao Z."/>
            <person name="Ying F."/>
            <person name="Zhai J."/>
            <person name="Zhou L."/>
            <person name="Zuber A."/>
            <person name="Denarie J."/>
            <person name="Dixon R.A."/>
            <person name="May G.D."/>
            <person name="Schwartz D.C."/>
            <person name="Rogers J."/>
            <person name="Quetier F."/>
            <person name="Town C.D."/>
            <person name="Roe B.A."/>
        </authorList>
    </citation>
    <scope>NUCLEOTIDE SEQUENCE [LARGE SCALE GENOMIC DNA]</scope>
    <source>
        <strain evidence="1">A17</strain>
        <strain evidence="2 3">cv. Jemalong A17</strain>
    </source>
</reference>
<dbReference type="EMBL" id="CM001218">
    <property type="protein sequence ID" value="AES66189.1"/>
    <property type="molecule type" value="Genomic_DNA"/>
</dbReference>